<dbReference type="Pfam" id="PF00300">
    <property type="entry name" value="His_Phos_1"/>
    <property type="match status" value="1"/>
</dbReference>
<reference evidence="1 2" key="1">
    <citation type="journal article" date="2024" name="Nat. Commun.">
        <title>Phylogenomics reveals the evolutionary origins of lichenization in chlorophyte algae.</title>
        <authorList>
            <person name="Puginier C."/>
            <person name="Libourel C."/>
            <person name="Otte J."/>
            <person name="Skaloud P."/>
            <person name="Haon M."/>
            <person name="Grisel S."/>
            <person name="Petersen M."/>
            <person name="Berrin J.G."/>
            <person name="Delaux P.M."/>
            <person name="Dal Grande F."/>
            <person name="Keller J."/>
        </authorList>
    </citation>
    <scope>NUCLEOTIDE SEQUENCE [LARGE SCALE GENOMIC DNA]</scope>
    <source>
        <strain evidence="1 2">SAG 2523</strain>
    </source>
</reference>
<evidence type="ECO:0000313" key="2">
    <source>
        <dbReference type="Proteomes" id="UP001485043"/>
    </source>
</evidence>
<dbReference type="Gene3D" id="3.40.50.1240">
    <property type="entry name" value="Phosphoglycerate mutase-like"/>
    <property type="match status" value="1"/>
</dbReference>
<dbReference type="InterPro" id="IPR029033">
    <property type="entry name" value="His_PPase_superfam"/>
</dbReference>
<proteinExistence type="predicted"/>
<dbReference type="Proteomes" id="UP001485043">
    <property type="component" value="Unassembled WGS sequence"/>
</dbReference>
<dbReference type="SUPFAM" id="SSF53254">
    <property type="entry name" value="Phosphoglycerate mutase-like"/>
    <property type="match status" value="1"/>
</dbReference>
<dbReference type="AlphaFoldDB" id="A0AAW1SBC5"/>
<sequence length="110" mass="12124">MELKVDVLLTSPQERAYHTAKDIAKLQSLNGTAPMLRNCEGLRSRSLGDWEGRLAAEVRGTPSPPDAEPLGDLMQRGSLGQLLPSCYAAQLLPVPLMVEENAVWNGYYRE</sequence>
<accession>A0AAW1SBC5</accession>
<keyword evidence="2" id="KW-1185">Reference proteome</keyword>
<dbReference type="InterPro" id="IPR013078">
    <property type="entry name" value="His_Pase_superF_clade-1"/>
</dbReference>
<organism evidence="1 2">
    <name type="scientific">Apatococcus fuscideae</name>
    <dbReference type="NCBI Taxonomy" id="2026836"/>
    <lineage>
        <taxon>Eukaryota</taxon>
        <taxon>Viridiplantae</taxon>
        <taxon>Chlorophyta</taxon>
        <taxon>core chlorophytes</taxon>
        <taxon>Trebouxiophyceae</taxon>
        <taxon>Chlorellales</taxon>
        <taxon>Chlorellaceae</taxon>
        <taxon>Apatococcus</taxon>
    </lineage>
</organism>
<evidence type="ECO:0000313" key="1">
    <source>
        <dbReference type="EMBL" id="KAK9843376.1"/>
    </source>
</evidence>
<gene>
    <name evidence="1" type="ORF">WJX84_003800</name>
</gene>
<comment type="caution">
    <text evidence="1">The sequence shown here is derived from an EMBL/GenBank/DDBJ whole genome shotgun (WGS) entry which is preliminary data.</text>
</comment>
<name>A0AAW1SBC5_9CHLO</name>
<protein>
    <submittedName>
        <fullName evidence="1">Uncharacterized protein</fullName>
    </submittedName>
</protein>
<dbReference type="EMBL" id="JALJOV010001696">
    <property type="protein sequence ID" value="KAK9843376.1"/>
    <property type="molecule type" value="Genomic_DNA"/>
</dbReference>